<dbReference type="PANTHER" id="PTHR30615:SF8">
    <property type="entry name" value="UPF0047 PROTEIN C4A8.02C"/>
    <property type="match status" value="1"/>
</dbReference>
<dbReference type="Pfam" id="PF01894">
    <property type="entry name" value="YjbQ"/>
    <property type="match status" value="1"/>
</dbReference>
<dbReference type="NCBIfam" id="TIGR00149">
    <property type="entry name" value="TIGR00149_YjbQ"/>
    <property type="match status" value="1"/>
</dbReference>
<dbReference type="InterPro" id="IPR001602">
    <property type="entry name" value="UPF0047_YjbQ-like"/>
</dbReference>
<gene>
    <name evidence="2" type="ORF">ABS772_11970</name>
</gene>
<protein>
    <submittedName>
        <fullName evidence="2">Secondary thiamine-phosphate synthase enzyme YjbQ</fullName>
    </submittedName>
</protein>
<organism evidence="2 3">
    <name type="scientific">Methylorubrum podarium</name>
    <dbReference type="NCBI Taxonomy" id="200476"/>
    <lineage>
        <taxon>Bacteria</taxon>
        <taxon>Pseudomonadati</taxon>
        <taxon>Pseudomonadota</taxon>
        <taxon>Alphaproteobacteria</taxon>
        <taxon>Hyphomicrobiales</taxon>
        <taxon>Methylobacteriaceae</taxon>
        <taxon>Methylorubrum</taxon>
    </lineage>
</organism>
<evidence type="ECO:0000256" key="1">
    <source>
        <dbReference type="ARBA" id="ARBA00005534"/>
    </source>
</evidence>
<reference evidence="2 3" key="1">
    <citation type="submission" date="2024-06" db="EMBL/GenBank/DDBJ databases">
        <authorList>
            <person name="Campbell A.G."/>
        </authorList>
    </citation>
    <scope>NUCLEOTIDE SEQUENCE [LARGE SCALE GENOMIC DNA]</scope>
    <source>
        <strain evidence="2 3">EM12</strain>
    </source>
</reference>
<dbReference type="SUPFAM" id="SSF111038">
    <property type="entry name" value="YjbQ-like"/>
    <property type="match status" value="1"/>
</dbReference>
<comment type="similarity">
    <text evidence="1">Belongs to the UPF0047 family.</text>
</comment>
<dbReference type="InterPro" id="IPR035917">
    <property type="entry name" value="YjbQ-like_sf"/>
</dbReference>
<evidence type="ECO:0000313" key="2">
    <source>
        <dbReference type="EMBL" id="MER2250629.1"/>
    </source>
</evidence>
<dbReference type="PIRSF" id="PIRSF004681">
    <property type="entry name" value="UCP004681"/>
    <property type="match status" value="1"/>
</dbReference>
<accession>A0ABV1QMQ3</accession>
<sequence>MRQSGRSAGKIGPLEGFSAGAATRQASARVTVATPGQGFTDITEAVAGFVAESGLRSGLVSVFCRHTSASLTIQENADPDVRTDLMTALDGFAPRHGQYVHGMEGPDDMPAHIRTMLTDSGLTVPVRDGRLALGTWQGIYLIEHRDRGHRREIVLQAIGA</sequence>
<dbReference type="PANTHER" id="PTHR30615">
    <property type="entry name" value="UNCHARACTERIZED PROTEIN YJBQ-RELATED"/>
    <property type="match status" value="1"/>
</dbReference>
<keyword evidence="3" id="KW-1185">Reference proteome</keyword>
<comment type="caution">
    <text evidence="2">The sequence shown here is derived from an EMBL/GenBank/DDBJ whole genome shotgun (WGS) entry which is preliminary data.</text>
</comment>
<dbReference type="Gene3D" id="2.60.120.460">
    <property type="entry name" value="YjbQ-like"/>
    <property type="match status" value="1"/>
</dbReference>
<dbReference type="EMBL" id="JBELQE010000068">
    <property type="protein sequence ID" value="MER2250629.1"/>
    <property type="molecule type" value="Genomic_DNA"/>
</dbReference>
<dbReference type="Proteomes" id="UP001480955">
    <property type="component" value="Unassembled WGS sequence"/>
</dbReference>
<dbReference type="RefSeq" id="WP_350394802.1">
    <property type="nucleotide sequence ID" value="NZ_JBELQE010000068.1"/>
</dbReference>
<evidence type="ECO:0000313" key="3">
    <source>
        <dbReference type="Proteomes" id="UP001480955"/>
    </source>
</evidence>
<name>A0ABV1QMQ3_9HYPH</name>
<proteinExistence type="inferred from homology"/>